<evidence type="ECO:0000313" key="1">
    <source>
        <dbReference type="EMBL" id="QVP49367.1"/>
    </source>
</evidence>
<proteinExistence type="predicted"/>
<sequence length="51" mass="5520">MMAINNSAPRMALAVPNALTDEGQLMVVIILGNMDDFLLLRLSSDDIESAE</sequence>
<reference evidence="1" key="2">
    <citation type="submission" date="2021-05" db="EMBL/GenBank/DDBJ databases">
        <title>Whole genome PacBio Sequel sequence of Salmonella enterica subsp. enterica.</title>
        <authorList>
            <person name="Hoffmann M."/>
            <person name="Balkey M."/>
            <person name="Luo Y."/>
        </authorList>
    </citation>
    <scope>NUCLEOTIDE SEQUENCE</scope>
    <source>
        <strain evidence="1">CFSAN001015</strain>
    </source>
</reference>
<reference evidence="1" key="1">
    <citation type="submission" date="2018-07" db="EMBL/GenBank/DDBJ databases">
        <authorList>
            <consortium name="GenomeTrakr network: Whole genome sequencing for foodborne pathogen traceback"/>
        </authorList>
    </citation>
    <scope>NUCLEOTIDE SEQUENCE</scope>
    <source>
        <strain evidence="1">CFSAN001015</strain>
    </source>
</reference>
<accession>A0A8E6IG27</accession>
<dbReference type="AlphaFoldDB" id="A0A8E6IG27"/>
<organism evidence="1">
    <name type="scientific">Salmonella enterica subsp. salamae</name>
    <dbReference type="NCBI Taxonomy" id="59202"/>
    <lineage>
        <taxon>Bacteria</taxon>
        <taxon>Pseudomonadati</taxon>
        <taxon>Pseudomonadota</taxon>
        <taxon>Gammaproteobacteria</taxon>
        <taxon>Enterobacterales</taxon>
        <taxon>Enterobacteriaceae</taxon>
        <taxon>Salmonella</taxon>
    </lineage>
</organism>
<gene>
    <name evidence="1" type="ORF">AIT66_18900</name>
</gene>
<dbReference type="EMBL" id="CP074596">
    <property type="protein sequence ID" value="QVP49367.1"/>
    <property type="molecule type" value="Genomic_DNA"/>
</dbReference>
<name>A0A8E6IG27_SALER</name>
<protein>
    <submittedName>
        <fullName evidence="1">Uncharacterized protein</fullName>
    </submittedName>
</protein>